<dbReference type="EMBL" id="GBEZ01008831">
    <property type="protein sequence ID" value="JAC76729.1"/>
    <property type="molecule type" value="Transcribed_RNA"/>
</dbReference>
<sequence length="74" mass="7739">KKKRENPTQGGLAVNLHAQRSAANMMGARTIAHAGTPQHAPRHQSGSGNASAYASLQRGRSLHPLSLSLSLSLS</sequence>
<name>A0A061S154_9CHLO</name>
<reference evidence="2" key="1">
    <citation type="submission" date="2014-05" db="EMBL/GenBank/DDBJ databases">
        <title>The transcriptome of the halophilic microalga Tetraselmis sp. GSL018 isolated from the Great Salt Lake, Utah.</title>
        <authorList>
            <person name="Jinkerson R.E."/>
            <person name="D'Adamo S."/>
            <person name="Posewitz M.C."/>
        </authorList>
    </citation>
    <scope>NUCLEOTIDE SEQUENCE</scope>
    <source>
        <strain evidence="2">GSL018</strain>
    </source>
</reference>
<gene>
    <name evidence="2" type="ORF">TSPGSL018_19408</name>
</gene>
<feature type="region of interest" description="Disordered" evidence="1">
    <location>
        <begin position="32"/>
        <end position="55"/>
    </location>
</feature>
<feature type="non-terminal residue" evidence="2">
    <location>
        <position position="1"/>
    </location>
</feature>
<protein>
    <submittedName>
        <fullName evidence="2">Uncharacterized protein</fullName>
    </submittedName>
</protein>
<evidence type="ECO:0000313" key="2">
    <source>
        <dbReference type="EMBL" id="JAC76729.1"/>
    </source>
</evidence>
<dbReference type="AlphaFoldDB" id="A0A061S154"/>
<feature type="non-terminal residue" evidence="2">
    <location>
        <position position="74"/>
    </location>
</feature>
<evidence type="ECO:0000256" key="1">
    <source>
        <dbReference type="SAM" id="MobiDB-lite"/>
    </source>
</evidence>
<organism evidence="2">
    <name type="scientific">Tetraselmis sp. GSL018</name>
    <dbReference type="NCBI Taxonomy" id="582737"/>
    <lineage>
        <taxon>Eukaryota</taxon>
        <taxon>Viridiplantae</taxon>
        <taxon>Chlorophyta</taxon>
        <taxon>core chlorophytes</taxon>
        <taxon>Chlorodendrophyceae</taxon>
        <taxon>Chlorodendrales</taxon>
        <taxon>Chlorodendraceae</taxon>
        <taxon>Tetraselmis</taxon>
    </lineage>
</organism>
<accession>A0A061S154</accession>
<proteinExistence type="predicted"/>
<feature type="compositionally biased region" description="Polar residues" evidence="1">
    <location>
        <begin position="44"/>
        <end position="54"/>
    </location>
</feature>